<dbReference type="EMBL" id="LWBP01000215">
    <property type="protein sequence ID" value="OQP51941.1"/>
    <property type="molecule type" value="Genomic_DNA"/>
</dbReference>
<keyword evidence="1" id="KW-1133">Transmembrane helix</keyword>
<evidence type="ECO:0000256" key="2">
    <source>
        <dbReference type="SAM" id="SignalP"/>
    </source>
</evidence>
<organism evidence="3 4">
    <name type="scientific">Niastella populi</name>
    <dbReference type="NCBI Taxonomy" id="550983"/>
    <lineage>
        <taxon>Bacteria</taxon>
        <taxon>Pseudomonadati</taxon>
        <taxon>Bacteroidota</taxon>
        <taxon>Chitinophagia</taxon>
        <taxon>Chitinophagales</taxon>
        <taxon>Chitinophagaceae</taxon>
        <taxon>Niastella</taxon>
    </lineage>
</organism>
<accession>A0A1V9F0N7</accession>
<evidence type="ECO:0000313" key="4">
    <source>
        <dbReference type="Proteomes" id="UP000192276"/>
    </source>
</evidence>
<keyword evidence="1" id="KW-0472">Membrane</keyword>
<dbReference type="AlphaFoldDB" id="A0A1V9F0N7"/>
<feature type="transmembrane region" description="Helical" evidence="1">
    <location>
        <begin position="97"/>
        <end position="114"/>
    </location>
</feature>
<reference evidence="4" key="1">
    <citation type="submission" date="2016-04" db="EMBL/GenBank/DDBJ databases">
        <authorList>
            <person name="Chen L."/>
            <person name="Zhuang W."/>
            <person name="Wang G."/>
        </authorList>
    </citation>
    <scope>NUCLEOTIDE SEQUENCE [LARGE SCALE GENOMIC DNA]</scope>
    <source>
        <strain evidence="4">208</strain>
    </source>
</reference>
<name>A0A1V9F0N7_9BACT</name>
<evidence type="ECO:0000313" key="3">
    <source>
        <dbReference type="EMBL" id="OQP51941.1"/>
    </source>
</evidence>
<dbReference type="PROSITE" id="PS51257">
    <property type="entry name" value="PROKAR_LIPOPROTEIN"/>
    <property type="match status" value="1"/>
</dbReference>
<dbReference type="OrthoDB" id="1524740at2"/>
<feature type="chain" id="PRO_5012641767" description="PEGA domain-containing protein" evidence="2">
    <location>
        <begin position="22"/>
        <end position="167"/>
    </location>
</feature>
<sequence>MLTLTRVLTIVGLIAISSSCASIVSKTKYPVTIDTEPRDAKVTIYDRRGREVFTGTTPALATLKSGAGFFTSAIYEIQISKEGFASKSVSLRATLNGWYLGNFLFGGLIGLLIVDPATGAMFKLKQTAVIEKLESTAKTAAAPTHQLRIYNINDIPESWKKNLVAIK</sequence>
<evidence type="ECO:0008006" key="5">
    <source>
        <dbReference type="Google" id="ProtNLM"/>
    </source>
</evidence>
<keyword evidence="1" id="KW-0812">Transmembrane</keyword>
<proteinExistence type="predicted"/>
<feature type="signal peptide" evidence="2">
    <location>
        <begin position="1"/>
        <end position="21"/>
    </location>
</feature>
<evidence type="ECO:0000256" key="1">
    <source>
        <dbReference type="SAM" id="Phobius"/>
    </source>
</evidence>
<gene>
    <name evidence="3" type="ORF">A4R26_29005</name>
</gene>
<keyword evidence="4" id="KW-1185">Reference proteome</keyword>
<dbReference type="STRING" id="550983.A4R26_29005"/>
<dbReference type="RefSeq" id="WP_081169817.1">
    <property type="nucleotide sequence ID" value="NZ_LWBP01000215.1"/>
</dbReference>
<keyword evidence="2" id="KW-0732">Signal</keyword>
<comment type="caution">
    <text evidence="3">The sequence shown here is derived from an EMBL/GenBank/DDBJ whole genome shotgun (WGS) entry which is preliminary data.</text>
</comment>
<dbReference type="Proteomes" id="UP000192276">
    <property type="component" value="Unassembled WGS sequence"/>
</dbReference>
<protein>
    <recommendedName>
        <fullName evidence="5">PEGA domain-containing protein</fullName>
    </recommendedName>
</protein>